<accession>A0A839EUJ0</accession>
<protein>
    <submittedName>
        <fullName evidence="1">Uncharacterized protein</fullName>
    </submittedName>
</protein>
<proteinExistence type="predicted"/>
<dbReference type="AlphaFoldDB" id="A0A839EUJ0"/>
<name>A0A839EUJ0_9HYPH</name>
<reference evidence="1 2" key="1">
    <citation type="submission" date="2020-07" db="EMBL/GenBank/DDBJ databases">
        <title>Genomic Encyclopedia of Type Strains, Phase IV (KMG-V): Genome sequencing to study the core and pangenomes of soil and plant-associated prokaryotes.</title>
        <authorList>
            <person name="Whitman W."/>
        </authorList>
    </citation>
    <scope>NUCLEOTIDE SEQUENCE [LARGE SCALE GENOMIC DNA]</scope>
    <source>
        <strain evidence="1 2">AN3</strain>
    </source>
</reference>
<organism evidence="1 2">
    <name type="scientific">Phyllobacterium myrsinacearum</name>
    <dbReference type="NCBI Taxonomy" id="28101"/>
    <lineage>
        <taxon>Bacteria</taxon>
        <taxon>Pseudomonadati</taxon>
        <taxon>Pseudomonadota</taxon>
        <taxon>Alphaproteobacteria</taxon>
        <taxon>Hyphomicrobiales</taxon>
        <taxon>Phyllobacteriaceae</taxon>
        <taxon>Phyllobacterium</taxon>
    </lineage>
</organism>
<keyword evidence="2" id="KW-1185">Reference proteome</keyword>
<gene>
    <name evidence="1" type="ORF">FHW16_004909</name>
</gene>
<sequence length="87" mass="9361">MREMGGLQDHWNLVSVNNLAELDPPAILTLPHGEPPELVEGRTTQACYAEFAHVLTPPSALSGISPARGEITSPSTISRNFQLLKIG</sequence>
<comment type="caution">
    <text evidence="1">The sequence shown here is derived from an EMBL/GenBank/DDBJ whole genome shotgun (WGS) entry which is preliminary data.</text>
</comment>
<evidence type="ECO:0000313" key="1">
    <source>
        <dbReference type="EMBL" id="MBA8881174.1"/>
    </source>
</evidence>
<dbReference type="Proteomes" id="UP000549052">
    <property type="component" value="Unassembled WGS sequence"/>
</dbReference>
<dbReference type="EMBL" id="JACGXN010000012">
    <property type="protein sequence ID" value="MBA8881174.1"/>
    <property type="molecule type" value="Genomic_DNA"/>
</dbReference>
<evidence type="ECO:0000313" key="2">
    <source>
        <dbReference type="Proteomes" id="UP000549052"/>
    </source>
</evidence>